<gene>
    <name evidence="2" type="ORF">DP939_27170</name>
</gene>
<reference evidence="2 3" key="1">
    <citation type="submission" date="2018-06" db="EMBL/GenBank/DDBJ databases">
        <title>Sphaerisporangium craniellae sp. nov., isolated from a marine sponge in the South China Sea.</title>
        <authorList>
            <person name="Li L."/>
        </authorList>
    </citation>
    <scope>NUCLEOTIDE SEQUENCE [LARGE SCALE GENOMIC DNA]</scope>
    <source>
        <strain evidence="2 3">LHW63015</strain>
    </source>
</reference>
<keyword evidence="3" id="KW-1185">Reference proteome</keyword>
<protein>
    <recommendedName>
        <fullName evidence="4">Enoyl reductase</fullName>
    </recommendedName>
</protein>
<dbReference type="Proteomes" id="UP000253303">
    <property type="component" value="Unassembled WGS sequence"/>
</dbReference>
<proteinExistence type="predicted"/>
<evidence type="ECO:0000313" key="3">
    <source>
        <dbReference type="Proteomes" id="UP000253303"/>
    </source>
</evidence>
<keyword evidence="1" id="KW-0732">Signal</keyword>
<sequence>MLLGVGALALTTAGMAGTAAADDPKGQKYQDGRTVGIELTHSQIILSGNGIGGKRGDGFRLKRPCWYEPGPDADQMLKEQEEVRPYFFKLQPNATEDDFKKYIKQFSDQVGKKGRWWRPAYNNKDPNGMACWTALEPFVFVPPGETPPGGITREELRDIARAALTVPEFKIRTSPGTKSYVRLGTYVWLTGMGATTRSVTATLPDVASATVTARLTSLTLKPGTSAAESITEDCRDGLGQTYSKGQPLKCGIIYKRASDGQPGGAYVLTATTAWGVTSDPQFAYEDIEVSATRSIPVGEVQTTVRESGSGS</sequence>
<dbReference type="AlphaFoldDB" id="A0A366LTB7"/>
<evidence type="ECO:0008006" key="4">
    <source>
        <dbReference type="Google" id="ProtNLM"/>
    </source>
</evidence>
<accession>A0A366LTB7</accession>
<dbReference type="EMBL" id="QMEY01000013">
    <property type="protein sequence ID" value="RBQ17158.1"/>
    <property type="molecule type" value="Genomic_DNA"/>
</dbReference>
<feature type="signal peptide" evidence="1">
    <location>
        <begin position="1"/>
        <end position="21"/>
    </location>
</feature>
<name>A0A366LTB7_9ACTN</name>
<feature type="chain" id="PRO_5016721666" description="Enoyl reductase" evidence="1">
    <location>
        <begin position="22"/>
        <end position="311"/>
    </location>
</feature>
<evidence type="ECO:0000313" key="2">
    <source>
        <dbReference type="EMBL" id="RBQ17158.1"/>
    </source>
</evidence>
<comment type="caution">
    <text evidence="2">The sequence shown here is derived from an EMBL/GenBank/DDBJ whole genome shotgun (WGS) entry which is preliminary data.</text>
</comment>
<evidence type="ECO:0000256" key="1">
    <source>
        <dbReference type="SAM" id="SignalP"/>
    </source>
</evidence>
<organism evidence="2 3">
    <name type="scientific">Spongiactinospora rosea</name>
    <dbReference type="NCBI Taxonomy" id="2248750"/>
    <lineage>
        <taxon>Bacteria</taxon>
        <taxon>Bacillati</taxon>
        <taxon>Actinomycetota</taxon>
        <taxon>Actinomycetes</taxon>
        <taxon>Streptosporangiales</taxon>
        <taxon>Streptosporangiaceae</taxon>
        <taxon>Spongiactinospora</taxon>
    </lineage>
</organism>